<name>A0ABR2IM67_9EUKA</name>
<evidence type="ECO:0000313" key="2">
    <source>
        <dbReference type="Proteomes" id="UP001470230"/>
    </source>
</evidence>
<dbReference type="Proteomes" id="UP001470230">
    <property type="component" value="Unassembled WGS sequence"/>
</dbReference>
<reference evidence="1 2" key="1">
    <citation type="submission" date="2024-04" db="EMBL/GenBank/DDBJ databases">
        <title>Tritrichomonas musculus Genome.</title>
        <authorList>
            <person name="Alves-Ferreira E."/>
            <person name="Grigg M."/>
            <person name="Lorenzi H."/>
            <person name="Galac M."/>
        </authorList>
    </citation>
    <scope>NUCLEOTIDE SEQUENCE [LARGE SCALE GENOMIC DNA]</scope>
    <source>
        <strain evidence="1 2">EAF2021</strain>
    </source>
</reference>
<comment type="caution">
    <text evidence="1">The sequence shown here is derived from an EMBL/GenBank/DDBJ whole genome shotgun (WGS) entry which is preliminary data.</text>
</comment>
<sequence length="202" mass="22905">MTLKQVQEALSSAISSTNNAILYTNIVASTADLLTNYSQKLDNFIRNNRVSVYSIEKYKKKKVQQSIDQLHSYESLFKIADSSTTINTFLHSFNYPISQPLESIQNSMNSIYTMFKGIGINVPKFTVIDSDLADDLVSLYGIFATNENEETSKRFNEVKELMKSKGISLPSTNVKEFSLDDFFYSIDKFKIDHLSIQNGKSD</sequence>
<protein>
    <submittedName>
        <fullName evidence="1">Uncharacterized protein</fullName>
    </submittedName>
</protein>
<organism evidence="1 2">
    <name type="scientific">Tritrichomonas musculus</name>
    <dbReference type="NCBI Taxonomy" id="1915356"/>
    <lineage>
        <taxon>Eukaryota</taxon>
        <taxon>Metamonada</taxon>
        <taxon>Parabasalia</taxon>
        <taxon>Tritrichomonadida</taxon>
        <taxon>Tritrichomonadidae</taxon>
        <taxon>Tritrichomonas</taxon>
    </lineage>
</organism>
<proteinExistence type="predicted"/>
<accession>A0ABR2IM67</accession>
<gene>
    <name evidence="1" type="ORF">M9Y10_010920</name>
</gene>
<evidence type="ECO:0000313" key="1">
    <source>
        <dbReference type="EMBL" id="KAK8865377.1"/>
    </source>
</evidence>
<keyword evidence="2" id="KW-1185">Reference proteome</keyword>
<dbReference type="EMBL" id="JAPFFF010000016">
    <property type="protein sequence ID" value="KAK8865377.1"/>
    <property type="molecule type" value="Genomic_DNA"/>
</dbReference>